<dbReference type="Proteomes" id="UP001210925">
    <property type="component" value="Unassembled WGS sequence"/>
</dbReference>
<dbReference type="Gene3D" id="3.40.20.10">
    <property type="entry name" value="Severin"/>
    <property type="match status" value="1"/>
</dbReference>
<comment type="subcellular location">
    <subcellularLocation>
        <location evidence="1">Nucleus matrix</location>
    </subcellularLocation>
</comment>
<dbReference type="GO" id="GO:0003779">
    <property type="term" value="F:actin binding"/>
    <property type="evidence" value="ECO:0007669"/>
    <property type="project" value="UniProtKB-KW"/>
</dbReference>
<evidence type="ECO:0000256" key="3">
    <source>
        <dbReference type="ARBA" id="ARBA00015630"/>
    </source>
</evidence>
<sequence length="99" mass="11095">MSDDFTSIGVCNKVEKGTYDDFLALLPKDGCRYAVYDFEYNTGDGPRNKLSPDSAKIKQKMLYASSKDGLRKKLDGVYTEIQCTDPSEVSYEAVNRMTS</sequence>
<evidence type="ECO:0000313" key="7">
    <source>
        <dbReference type="EMBL" id="KAJ3254980.1"/>
    </source>
</evidence>
<protein>
    <recommendedName>
        <fullName evidence="3">Cofilin</fullName>
    </recommendedName>
    <alternativeName>
        <fullName evidence="5">Actin-depolymerizing factor 1</fullName>
    </alternativeName>
</protein>
<comment type="similarity">
    <text evidence="2">Belongs to the actin-binding proteins ADF family.</text>
</comment>
<dbReference type="GO" id="GO:0030042">
    <property type="term" value="P:actin filament depolymerization"/>
    <property type="evidence" value="ECO:0007669"/>
    <property type="project" value="InterPro"/>
</dbReference>
<name>A0AAD5UDC8_9FUNG</name>
<feature type="domain" description="ADF-H" evidence="6">
    <location>
        <begin position="1"/>
        <end position="99"/>
    </location>
</feature>
<dbReference type="InterPro" id="IPR017904">
    <property type="entry name" value="ADF/Cofilin"/>
</dbReference>
<dbReference type="CDD" id="cd11286">
    <property type="entry name" value="ADF_cofilin_like"/>
    <property type="match status" value="1"/>
</dbReference>
<dbReference type="GO" id="GO:0015629">
    <property type="term" value="C:actin cytoskeleton"/>
    <property type="evidence" value="ECO:0007669"/>
    <property type="project" value="InterPro"/>
</dbReference>
<evidence type="ECO:0000256" key="4">
    <source>
        <dbReference type="ARBA" id="ARBA00023203"/>
    </source>
</evidence>
<dbReference type="GO" id="GO:0016363">
    <property type="term" value="C:nuclear matrix"/>
    <property type="evidence" value="ECO:0007669"/>
    <property type="project" value="UniProtKB-SubCell"/>
</dbReference>
<organism evidence="7 8">
    <name type="scientific">Boothiomyces macroporosus</name>
    <dbReference type="NCBI Taxonomy" id="261099"/>
    <lineage>
        <taxon>Eukaryota</taxon>
        <taxon>Fungi</taxon>
        <taxon>Fungi incertae sedis</taxon>
        <taxon>Chytridiomycota</taxon>
        <taxon>Chytridiomycota incertae sedis</taxon>
        <taxon>Chytridiomycetes</taxon>
        <taxon>Rhizophydiales</taxon>
        <taxon>Terramycetaceae</taxon>
        <taxon>Boothiomyces</taxon>
    </lineage>
</organism>
<dbReference type="SMART" id="SM00102">
    <property type="entry name" value="ADF"/>
    <property type="match status" value="1"/>
</dbReference>
<dbReference type="InterPro" id="IPR002108">
    <property type="entry name" value="ADF-H"/>
</dbReference>
<reference evidence="7" key="1">
    <citation type="submission" date="2020-05" db="EMBL/GenBank/DDBJ databases">
        <title>Phylogenomic resolution of chytrid fungi.</title>
        <authorList>
            <person name="Stajich J.E."/>
            <person name="Amses K."/>
            <person name="Simmons R."/>
            <person name="Seto K."/>
            <person name="Myers J."/>
            <person name="Bonds A."/>
            <person name="Quandt C.A."/>
            <person name="Barry K."/>
            <person name="Liu P."/>
            <person name="Grigoriev I."/>
            <person name="Longcore J.E."/>
            <person name="James T.Y."/>
        </authorList>
    </citation>
    <scope>NUCLEOTIDE SEQUENCE</scope>
    <source>
        <strain evidence="7">PLAUS21</strain>
    </source>
</reference>
<dbReference type="AlphaFoldDB" id="A0AAD5UDC8"/>
<dbReference type="SUPFAM" id="SSF55753">
    <property type="entry name" value="Actin depolymerizing proteins"/>
    <property type="match status" value="1"/>
</dbReference>
<evidence type="ECO:0000256" key="2">
    <source>
        <dbReference type="ARBA" id="ARBA00006844"/>
    </source>
</evidence>
<dbReference type="EMBL" id="JADGKB010000074">
    <property type="protein sequence ID" value="KAJ3254980.1"/>
    <property type="molecule type" value="Genomic_DNA"/>
</dbReference>
<keyword evidence="8" id="KW-1185">Reference proteome</keyword>
<keyword evidence="4" id="KW-0009">Actin-binding</keyword>
<evidence type="ECO:0000313" key="8">
    <source>
        <dbReference type="Proteomes" id="UP001210925"/>
    </source>
</evidence>
<gene>
    <name evidence="7" type="primary">COF1_2</name>
    <name evidence="7" type="ORF">HK103_006682</name>
</gene>
<dbReference type="InterPro" id="IPR029006">
    <property type="entry name" value="ADF-H/Gelsolin-like_dom_sf"/>
</dbReference>
<dbReference type="Pfam" id="PF00241">
    <property type="entry name" value="Cofilin_ADF"/>
    <property type="match status" value="1"/>
</dbReference>
<evidence type="ECO:0000259" key="6">
    <source>
        <dbReference type="PROSITE" id="PS51263"/>
    </source>
</evidence>
<comment type="caution">
    <text evidence="7">The sequence shown here is derived from an EMBL/GenBank/DDBJ whole genome shotgun (WGS) entry which is preliminary data.</text>
</comment>
<accession>A0AAD5UDC8</accession>
<evidence type="ECO:0000256" key="5">
    <source>
        <dbReference type="ARBA" id="ARBA00032427"/>
    </source>
</evidence>
<proteinExistence type="inferred from homology"/>
<dbReference type="PROSITE" id="PS51263">
    <property type="entry name" value="ADF_H"/>
    <property type="match status" value="1"/>
</dbReference>
<evidence type="ECO:0000256" key="1">
    <source>
        <dbReference type="ARBA" id="ARBA00004109"/>
    </source>
</evidence>
<dbReference type="PANTHER" id="PTHR11913">
    <property type="entry name" value="COFILIN-RELATED"/>
    <property type="match status" value="1"/>
</dbReference>